<evidence type="ECO:0000313" key="2">
    <source>
        <dbReference type="Proteomes" id="UP000663671"/>
    </source>
</evidence>
<reference evidence="1" key="1">
    <citation type="submission" date="2021-01" db="EMBL/GenBank/DDBJ databases">
        <title>Chromosome-level genome assembly of a human fungal pathogen reveals clustering of transcriptionally co-regulated genes.</title>
        <authorList>
            <person name="Voorhies M."/>
            <person name="Cohen S."/>
            <person name="Shea T.P."/>
            <person name="Petrus S."/>
            <person name="Munoz J.F."/>
            <person name="Poplawski S."/>
            <person name="Goldman W.E."/>
            <person name="Michael T."/>
            <person name="Cuomo C.A."/>
            <person name="Sil A."/>
            <person name="Beyhan S."/>
        </authorList>
    </citation>
    <scope>NUCLEOTIDE SEQUENCE</scope>
    <source>
        <strain evidence="1">WU24</strain>
    </source>
</reference>
<proteinExistence type="predicted"/>
<dbReference type="VEuPathDB" id="FungiDB:I7I51_01304"/>
<gene>
    <name evidence="1" type="ORF">I7I51_01304</name>
</gene>
<sequence>MEGCIFLSSDIDSLAYGILNEATSPESDAKLSNSGPSQLKVNSTSTRSTMRTIIQNDCSKTPIALSPSLLLLRYWLLRVFRLIFSELPRGSEKAQQFAAYVFDLRMFRLMSRDITNFDNMLLWFQSCQRFLSLILPNKGTHPTQLVPGSVLAFADQSASWTSP</sequence>
<organism evidence="1 2">
    <name type="scientific">Ajellomyces capsulatus</name>
    <name type="common">Darling's disease fungus</name>
    <name type="synonym">Histoplasma capsulatum</name>
    <dbReference type="NCBI Taxonomy" id="5037"/>
    <lineage>
        <taxon>Eukaryota</taxon>
        <taxon>Fungi</taxon>
        <taxon>Dikarya</taxon>
        <taxon>Ascomycota</taxon>
        <taxon>Pezizomycotina</taxon>
        <taxon>Eurotiomycetes</taxon>
        <taxon>Eurotiomycetidae</taxon>
        <taxon>Onygenales</taxon>
        <taxon>Ajellomycetaceae</taxon>
        <taxon>Histoplasma</taxon>
    </lineage>
</organism>
<dbReference type="Proteomes" id="UP000663671">
    <property type="component" value="Chromosome 1"/>
</dbReference>
<accession>A0A8A1ME75</accession>
<dbReference type="EMBL" id="CP069114">
    <property type="protein sequence ID" value="QSS64239.1"/>
    <property type="molecule type" value="Genomic_DNA"/>
</dbReference>
<protein>
    <submittedName>
        <fullName evidence="1">Uncharacterized protein</fullName>
    </submittedName>
</protein>
<evidence type="ECO:0000313" key="1">
    <source>
        <dbReference type="EMBL" id="QSS64239.1"/>
    </source>
</evidence>
<name>A0A8A1ME75_AJECA</name>
<dbReference type="AlphaFoldDB" id="A0A8A1ME75"/>